<organism evidence="2 3">
    <name type="scientific">Mizuhopecten yessoensis</name>
    <name type="common">Japanese scallop</name>
    <name type="synonym">Patinopecten yessoensis</name>
    <dbReference type="NCBI Taxonomy" id="6573"/>
    <lineage>
        <taxon>Eukaryota</taxon>
        <taxon>Metazoa</taxon>
        <taxon>Spiralia</taxon>
        <taxon>Lophotrochozoa</taxon>
        <taxon>Mollusca</taxon>
        <taxon>Bivalvia</taxon>
        <taxon>Autobranchia</taxon>
        <taxon>Pteriomorphia</taxon>
        <taxon>Pectinida</taxon>
        <taxon>Pectinoidea</taxon>
        <taxon>Pectinidae</taxon>
        <taxon>Mizuhopecten</taxon>
    </lineage>
</organism>
<dbReference type="AlphaFoldDB" id="A0A210QI38"/>
<dbReference type="InterPro" id="IPR052745">
    <property type="entry name" value="G3P_Oxidase/Oxidoreductase"/>
</dbReference>
<dbReference type="Pfam" id="PF01266">
    <property type="entry name" value="DAO"/>
    <property type="match status" value="1"/>
</dbReference>
<dbReference type="OrthoDB" id="498204at2759"/>
<accession>A0A210QI38</accession>
<dbReference type="Gene3D" id="3.50.50.60">
    <property type="entry name" value="FAD/NAD(P)-binding domain"/>
    <property type="match status" value="1"/>
</dbReference>
<dbReference type="SUPFAM" id="SSF51905">
    <property type="entry name" value="FAD/NAD(P)-binding domain"/>
    <property type="match status" value="1"/>
</dbReference>
<dbReference type="Proteomes" id="UP000242188">
    <property type="component" value="Unassembled WGS sequence"/>
</dbReference>
<dbReference type="SUPFAM" id="SSF54373">
    <property type="entry name" value="FAD-linked reductases, C-terminal domain"/>
    <property type="match status" value="1"/>
</dbReference>
<dbReference type="STRING" id="6573.A0A210QI38"/>
<dbReference type="EMBL" id="NEDP02003547">
    <property type="protein sequence ID" value="OWF48424.1"/>
    <property type="molecule type" value="Genomic_DNA"/>
</dbReference>
<keyword evidence="3" id="KW-1185">Reference proteome</keyword>
<protein>
    <recommendedName>
        <fullName evidence="1">FAD dependent oxidoreductase domain-containing protein</fullName>
    </recommendedName>
</protein>
<sequence length="414" mass="45178">MESVYDVVIIGGGVVGCSQLFTLTRLGYRCLLLEKEAHLVSMASSGNSGMLHTGFDAPLGSIEHASILRCQQQILPVLNSLGLPYSKIGATMVAWNNQQKEKLPEVLQKAKDATIEDIVELSMSQLYQMEPHLALGATGALWIPTEAVIDPWLTPIAFAHHAKSLGAKVLTSTMAQSCELDGQGIWKISTTRGVFQGRVVINSAGLYGDVVDKLAGVQKFRIKPRMGQYLIYGSETQSLINSSILPIPTEKTKGVIVFKSVYDNVIIGPTQEETEQRTIPVRLSQGVVNSLLNHGKVTVPSLQSHPVVHTYSGTRPATETKDYHVVPHTDRKWLTLGGIRSTGLSSCLGVADMVVGIMKNKFCLEPSNSPSMHIPKIDISFTNHRTAMLGSEEYTVTHPLTYTAKFDRKVWAGL</sequence>
<dbReference type="PANTHER" id="PTHR42720">
    <property type="entry name" value="GLYCEROL-3-PHOSPHATE DEHYDROGENASE"/>
    <property type="match status" value="1"/>
</dbReference>
<reference evidence="2 3" key="1">
    <citation type="journal article" date="2017" name="Nat. Ecol. Evol.">
        <title>Scallop genome provides insights into evolution of bilaterian karyotype and development.</title>
        <authorList>
            <person name="Wang S."/>
            <person name="Zhang J."/>
            <person name="Jiao W."/>
            <person name="Li J."/>
            <person name="Xun X."/>
            <person name="Sun Y."/>
            <person name="Guo X."/>
            <person name="Huan P."/>
            <person name="Dong B."/>
            <person name="Zhang L."/>
            <person name="Hu X."/>
            <person name="Sun X."/>
            <person name="Wang J."/>
            <person name="Zhao C."/>
            <person name="Wang Y."/>
            <person name="Wang D."/>
            <person name="Huang X."/>
            <person name="Wang R."/>
            <person name="Lv J."/>
            <person name="Li Y."/>
            <person name="Zhang Z."/>
            <person name="Liu B."/>
            <person name="Lu W."/>
            <person name="Hui Y."/>
            <person name="Liang J."/>
            <person name="Zhou Z."/>
            <person name="Hou R."/>
            <person name="Li X."/>
            <person name="Liu Y."/>
            <person name="Li H."/>
            <person name="Ning X."/>
            <person name="Lin Y."/>
            <person name="Zhao L."/>
            <person name="Xing Q."/>
            <person name="Dou J."/>
            <person name="Li Y."/>
            <person name="Mao J."/>
            <person name="Guo H."/>
            <person name="Dou H."/>
            <person name="Li T."/>
            <person name="Mu C."/>
            <person name="Jiang W."/>
            <person name="Fu Q."/>
            <person name="Fu X."/>
            <person name="Miao Y."/>
            <person name="Liu J."/>
            <person name="Yu Q."/>
            <person name="Li R."/>
            <person name="Liao H."/>
            <person name="Li X."/>
            <person name="Kong Y."/>
            <person name="Jiang Z."/>
            <person name="Chourrout D."/>
            <person name="Li R."/>
            <person name="Bao Z."/>
        </authorList>
    </citation>
    <scope>NUCLEOTIDE SEQUENCE [LARGE SCALE GENOMIC DNA]</scope>
    <source>
        <strain evidence="2 3">PY_sf001</strain>
    </source>
</reference>
<comment type="caution">
    <text evidence="2">The sequence shown here is derived from an EMBL/GenBank/DDBJ whole genome shotgun (WGS) entry which is preliminary data.</text>
</comment>
<proteinExistence type="predicted"/>
<evidence type="ECO:0000313" key="2">
    <source>
        <dbReference type="EMBL" id="OWF48424.1"/>
    </source>
</evidence>
<evidence type="ECO:0000259" key="1">
    <source>
        <dbReference type="Pfam" id="PF01266"/>
    </source>
</evidence>
<dbReference type="Gene3D" id="3.30.9.10">
    <property type="entry name" value="D-Amino Acid Oxidase, subunit A, domain 2"/>
    <property type="match status" value="1"/>
</dbReference>
<dbReference type="InterPro" id="IPR036188">
    <property type="entry name" value="FAD/NAD-bd_sf"/>
</dbReference>
<gene>
    <name evidence="2" type="ORF">KP79_PYT14781</name>
</gene>
<dbReference type="InterPro" id="IPR006076">
    <property type="entry name" value="FAD-dep_OxRdtase"/>
</dbReference>
<evidence type="ECO:0000313" key="3">
    <source>
        <dbReference type="Proteomes" id="UP000242188"/>
    </source>
</evidence>
<feature type="domain" description="FAD dependent oxidoreductase" evidence="1">
    <location>
        <begin position="6"/>
        <end position="355"/>
    </location>
</feature>
<dbReference type="PANTHER" id="PTHR42720:SF1">
    <property type="entry name" value="GLYCEROL 3-PHOSPHATE OXIDASE"/>
    <property type="match status" value="1"/>
</dbReference>
<name>A0A210QI38_MIZYE</name>